<dbReference type="Pfam" id="PF01066">
    <property type="entry name" value="CDP-OH_P_transf"/>
    <property type="match status" value="1"/>
</dbReference>
<dbReference type="Gene3D" id="1.20.120.1760">
    <property type="match status" value="1"/>
</dbReference>
<keyword evidence="3" id="KW-0812">Transmembrane</keyword>
<dbReference type="Pfam" id="PF19365">
    <property type="entry name" value="DUF5941"/>
    <property type="match status" value="1"/>
</dbReference>
<name>A0A917W717_9ACTN</name>
<evidence type="ECO:0000256" key="2">
    <source>
        <dbReference type="RuleBase" id="RU003750"/>
    </source>
</evidence>
<evidence type="ECO:0000313" key="5">
    <source>
        <dbReference type="EMBL" id="GGL72150.1"/>
    </source>
</evidence>
<feature type="domain" description="DUF5941" evidence="4">
    <location>
        <begin position="487"/>
        <end position="667"/>
    </location>
</feature>
<sequence>MSDSSGSSDSQARPAPGNAAARAVRGYGAGAQCVATGAIGTELETALGQVCAGAAVHQVADLAQLAERAEDGHGPLVVIAGGLDLGLPATLDLLDSRGDRTAVLLADPRNIEAPRQHAYGLERATLARVAADRTVESIGTAAHQAGNPNRVVVGLLRIREADRCRAAELWRSAAAEGSAAEGSAADSEDPFDLALLALVRGGLAVVGQPLGYYRWSRDRNGDGRGVGQDGLGATGWGQRLRSASRLGDGAYSAAVVRRLSRLGTWLALRTRVTPNQITAISLAIGILAGLLIFTGRPAAWIAAAVLLQLSLIIDCMDGEVARFTRRYSDFGGWLDGIGDRVKEYLAFAAVAVVAVRDHHHYGWLLAAIAMVVVTARHLEDYAYTDRQAPGRVGRPALVPLSLAGDGSADGAPTTLRPQPSRPARIAFWVRKIAHVPIAERYLVLSLALLTLRPLWVLVAAIAVSGFALVWTVGGRLLRALRPAGPYATPSLAQQLDLGLLAGLAGRVRVGFLPGLLALIISWLGLIASIGLDSPAIAWAWAVVSVVIVGCVLRTPVTHRLGWLALPLVWIGESAVIGSLLVRGIDGSLIFVALAAIAYRRYELIYSIRIKGVPGPRSLLGADGRILVVGVLFSLAQLTGTPGVITWGLLAVALETLAEAVLATAIRWRRPGGPTAGEEDWGA</sequence>
<dbReference type="InterPro" id="IPR048254">
    <property type="entry name" value="CDP_ALCOHOL_P_TRANSF_CS"/>
</dbReference>
<dbReference type="PROSITE" id="PS00379">
    <property type="entry name" value="CDP_ALCOHOL_P_TRANSF"/>
    <property type="match status" value="1"/>
</dbReference>
<feature type="transmembrane region" description="Helical" evidence="3">
    <location>
        <begin position="509"/>
        <end position="529"/>
    </location>
</feature>
<dbReference type="RefSeq" id="WP_188896476.1">
    <property type="nucleotide sequence ID" value="NZ_BMMZ01000008.1"/>
</dbReference>
<keyword evidence="3" id="KW-0472">Membrane</keyword>
<evidence type="ECO:0000256" key="1">
    <source>
        <dbReference type="ARBA" id="ARBA00022679"/>
    </source>
</evidence>
<dbReference type="EMBL" id="BMMZ01000008">
    <property type="protein sequence ID" value="GGL72150.1"/>
    <property type="molecule type" value="Genomic_DNA"/>
</dbReference>
<comment type="caution">
    <text evidence="5">The sequence shown here is derived from an EMBL/GenBank/DDBJ whole genome shotgun (WGS) entry which is preliminary data.</text>
</comment>
<evidence type="ECO:0000256" key="3">
    <source>
        <dbReference type="SAM" id="Phobius"/>
    </source>
</evidence>
<reference evidence="5" key="1">
    <citation type="journal article" date="2014" name="Int. J. Syst. Evol. Microbiol.">
        <title>Complete genome sequence of Corynebacterium casei LMG S-19264T (=DSM 44701T), isolated from a smear-ripened cheese.</title>
        <authorList>
            <consortium name="US DOE Joint Genome Institute (JGI-PGF)"/>
            <person name="Walter F."/>
            <person name="Albersmeier A."/>
            <person name="Kalinowski J."/>
            <person name="Ruckert C."/>
        </authorList>
    </citation>
    <scope>NUCLEOTIDE SEQUENCE</scope>
    <source>
        <strain evidence="5">CGMCC 4.7306</strain>
    </source>
</reference>
<evidence type="ECO:0000313" key="6">
    <source>
        <dbReference type="Proteomes" id="UP000613840"/>
    </source>
</evidence>
<keyword evidence="3" id="KW-1133">Transmembrane helix</keyword>
<organism evidence="5 6">
    <name type="scientific">Microlunatus endophyticus</name>
    <dbReference type="NCBI Taxonomy" id="1716077"/>
    <lineage>
        <taxon>Bacteria</taxon>
        <taxon>Bacillati</taxon>
        <taxon>Actinomycetota</taxon>
        <taxon>Actinomycetes</taxon>
        <taxon>Propionibacteriales</taxon>
        <taxon>Propionibacteriaceae</taxon>
        <taxon>Microlunatus</taxon>
    </lineage>
</organism>
<comment type="similarity">
    <text evidence="2">Belongs to the CDP-alcohol phosphatidyltransferase class-I family.</text>
</comment>
<dbReference type="InterPro" id="IPR045985">
    <property type="entry name" value="DUF5941"/>
</dbReference>
<gene>
    <name evidence="5" type="ORF">GCM10011575_33200</name>
</gene>
<feature type="transmembrane region" description="Helical" evidence="3">
    <location>
        <begin position="560"/>
        <end position="581"/>
    </location>
</feature>
<feature type="transmembrane region" description="Helical" evidence="3">
    <location>
        <begin position="535"/>
        <end position="553"/>
    </location>
</feature>
<reference evidence="5" key="2">
    <citation type="submission" date="2020-09" db="EMBL/GenBank/DDBJ databases">
        <authorList>
            <person name="Sun Q."/>
            <person name="Zhou Y."/>
        </authorList>
    </citation>
    <scope>NUCLEOTIDE SEQUENCE</scope>
    <source>
        <strain evidence="5">CGMCC 4.7306</strain>
    </source>
</reference>
<dbReference type="Proteomes" id="UP000613840">
    <property type="component" value="Unassembled WGS sequence"/>
</dbReference>
<protein>
    <recommendedName>
        <fullName evidence="4">DUF5941 domain-containing protein</fullName>
    </recommendedName>
</protein>
<dbReference type="InterPro" id="IPR000462">
    <property type="entry name" value="CDP-OH_P_trans"/>
</dbReference>
<accession>A0A917W717</accession>
<feature type="transmembrane region" description="Helical" evidence="3">
    <location>
        <begin position="643"/>
        <end position="665"/>
    </location>
</feature>
<dbReference type="InterPro" id="IPR043130">
    <property type="entry name" value="CDP-OH_PTrfase_TM_dom"/>
</dbReference>
<dbReference type="GO" id="GO:0016020">
    <property type="term" value="C:membrane"/>
    <property type="evidence" value="ECO:0007669"/>
    <property type="project" value="InterPro"/>
</dbReference>
<proteinExistence type="inferred from homology"/>
<dbReference type="GO" id="GO:0016780">
    <property type="term" value="F:phosphotransferase activity, for other substituted phosphate groups"/>
    <property type="evidence" value="ECO:0007669"/>
    <property type="project" value="InterPro"/>
</dbReference>
<dbReference type="GO" id="GO:0008654">
    <property type="term" value="P:phospholipid biosynthetic process"/>
    <property type="evidence" value="ECO:0007669"/>
    <property type="project" value="InterPro"/>
</dbReference>
<keyword evidence="6" id="KW-1185">Reference proteome</keyword>
<feature type="transmembrane region" description="Helical" evidence="3">
    <location>
        <begin position="454"/>
        <end position="472"/>
    </location>
</feature>
<evidence type="ECO:0000259" key="4">
    <source>
        <dbReference type="Pfam" id="PF19365"/>
    </source>
</evidence>
<dbReference type="AlphaFoldDB" id="A0A917W717"/>
<keyword evidence="1 2" id="KW-0808">Transferase</keyword>